<reference evidence="5" key="1">
    <citation type="submission" date="2017-01" db="EMBL/GenBank/DDBJ databases">
        <title>Comparative genomics of anhydrobiosis in the tardigrade Hypsibius dujardini.</title>
        <authorList>
            <person name="Yoshida Y."/>
            <person name="Koutsovoulos G."/>
            <person name="Laetsch D."/>
            <person name="Stevens L."/>
            <person name="Kumar S."/>
            <person name="Horikawa D."/>
            <person name="Ishino K."/>
            <person name="Komine S."/>
            <person name="Tomita M."/>
            <person name="Blaxter M."/>
            <person name="Arakawa K."/>
        </authorList>
    </citation>
    <scope>NUCLEOTIDE SEQUENCE [LARGE SCALE GENOMIC DNA]</scope>
    <source>
        <strain evidence="5">Z151</strain>
    </source>
</reference>
<evidence type="ECO:0000256" key="2">
    <source>
        <dbReference type="SAM" id="MobiDB-lite"/>
    </source>
</evidence>
<dbReference type="InterPro" id="IPR000504">
    <property type="entry name" value="RRM_dom"/>
</dbReference>
<proteinExistence type="predicted"/>
<evidence type="ECO:0000313" key="5">
    <source>
        <dbReference type="Proteomes" id="UP000192578"/>
    </source>
</evidence>
<feature type="region of interest" description="Disordered" evidence="2">
    <location>
        <begin position="75"/>
        <end position="162"/>
    </location>
</feature>
<organism evidence="4 5">
    <name type="scientific">Hypsibius exemplaris</name>
    <name type="common">Freshwater tardigrade</name>
    <dbReference type="NCBI Taxonomy" id="2072580"/>
    <lineage>
        <taxon>Eukaryota</taxon>
        <taxon>Metazoa</taxon>
        <taxon>Ecdysozoa</taxon>
        <taxon>Tardigrada</taxon>
        <taxon>Eutardigrada</taxon>
        <taxon>Parachela</taxon>
        <taxon>Hypsibioidea</taxon>
        <taxon>Hypsibiidae</taxon>
        <taxon>Hypsibius</taxon>
    </lineage>
</organism>
<dbReference type="PROSITE" id="PS50102">
    <property type="entry name" value="RRM"/>
    <property type="match status" value="1"/>
</dbReference>
<gene>
    <name evidence="4" type="ORF">BV898_04751</name>
</gene>
<feature type="compositionally biased region" description="Low complexity" evidence="2">
    <location>
        <begin position="82"/>
        <end position="97"/>
    </location>
</feature>
<feature type="compositionally biased region" description="Basic and acidic residues" evidence="2">
    <location>
        <begin position="258"/>
        <end position="271"/>
    </location>
</feature>
<comment type="caution">
    <text evidence="4">The sequence shown here is derived from an EMBL/GenBank/DDBJ whole genome shotgun (WGS) entry which is preliminary data.</text>
</comment>
<dbReference type="Gene3D" id="3.30.70.330">
    <property type="match status" value="1"/>
</dbReference>
<feature type="region of interest" description="Disordered" evidence="2">
    <location>
        <begin position="239"/>
        <end position="271"/>
    </location>
</feature>
<feature type="compositionally biased region" description="Basic residues" evidence="2">
    <location>
        <begin position="98"/>
        <end position="114"/>
    </location>
</feature>
<dbReference type="Proteomes" id="UP000192578">
    <property type="component" value="Unassembled WGS sequence"/>
</dbReference>
<dbReference type="CDD" id="cd00590">
    <property type="entry name" value="RRM_SF"/>
    <property type="match status" value="1"/>
</dbReference>
<feature type="domain" description="RRM" evidence="3">
    <location>
        <begin position="4"/>
        <end position="76"/>
    </location>
</feature>
<dbReference type="InterPro" id="IPR012677">
    <property type="entry name" value="Nucleotide-bd_a/b_plait_sf"/>
</dbReference>
<protein>
    <recommendedName>
        <fullName evidence="3">RRM domain-containing protein</fullName>
    </recommendedName>
</protein>
<name>A0A1W0X1D0_HYPEX</name>
<keyword evidence="1" id="KW-0694">RNA-binding</keyword>
<evidence type="ECO:0000256" key="1">
    <source>
        <dbReference type="PROSITE-ProRule" id="PRU00176"/>
    </source>
</evidence>
<sequence length="361" mass="40153">MSLSEVFIGNVALTCQETDMKRFFEDNALPTPASVRINKRFAFVGFRDRKLAEEAVKKLHGLHFMGDTLRVELGKSAGRGGSSSSCRPSVRQPSVRRPSVRRPSIRRSPVRSHRPTPYSTPSEPPSVYSRPRSAGEPSRYPYGDPPMSVYHHRGSSPPPPCRADAALRSYSGYPIVQQQHRCEGDPHHHHRNSFLSRGLYPADLLSDPYRHRSPDYGEPLREVPYVVGGASALPHRYCSQQRTDGRTDRQTDGQTNRLMDRQTDGQADRRTDRRMDGWMNRRMDGRTDGWTNRRTDGAGDAGGGGFLHGGYACHTKPGPQYLFSSLSSVADAPAPGLGKYEDGRYGSRLPLEGGGRGFGRM</sequence>
<evidence type="ECO:0000259" key="3">
    <source>
        <dbReference type="PROSITE" id="PS50102"/>
    </source>
</evidence>
<dbReference type="AlphaFoldDB" id="A0A1W0X1D0"/>
<accession>A0A1W0X1D0</accession>
<dbReference type="OrthoDB" id="10071890at2759"/>
<feature type="compositionally biased region" description="Low complexity" evidence="2">
    <location>
        <begin position="115"/>
        <end position="129"/>
    </location>
</feature>
<keyword evidence="5" id="KW-1185">Reference proteome</keyword>
<dbReference type="GO" id="GO:0003723">
    <property type="term" value="F:RNA binding"/>
    <property type="evidence" value="ECO:0007669"/>
    <property type="project" value="UniProtKB-UniRule"/>
</dbReference>
<dbReference type="SUPFAM" id="SSF54928">
    <property type="entry name" value="RNA-binding domain, RBD"/>
    <property type="match status" value="1"/>
</dbReference>
<dbReference type="InterPro" id="IPR035979">
    <property type="entry name" value="RBD_domain_sf"/>
</dbReference>
<dbReference type="EMBL" id="MTYJ01000024">
    <property type="protein sequence ID" value="OQV21265.1"/>
    <property type="molecule type" value="Genomic_DNA"/>
</dbReference>
<dbReference type="Pfam" id="PF00076">
    <property type="entry name" value="RRM_1"/>
    <property type="match status" value="1"/>
</dbReference>
<evidence type="ECO:0000313" key="4">
    <source>
        <dbReference type="EMBL" id="OQV21265.1"/>
    </source>
</evidence>
<dbReference type="SMART" id="SM00360">
    <property type="entry name" value="RRM"/>
    <property type="match status" value="1"/>
</dbReference>